<accession>A0A097EEA7</accession>
<dbReference type="InterPro" id="IPR036192">
    <property type="entry name" value="Cell_div_ZapA-like_sf"/>
</dbReference>
<proteinExistence type="predicted"/>
<protein>
    <recommendedName>
        <fullName evidence="3">Cell division protein ZapA</fullName>
    </recommendedName>
</protein>
<dbReference type="InterPro" id="IPR007838">
    <property type="entry name" value="Cell_div_ZapA-like"/>
</dbReference>
<gene>
    <name evidence="1" type="ORF">MC45_05125</name>
</gene>
<dbReference type="RefSeq" id="WP_038660368.1">
    <property type="nucleotide sequence ID" value="NZ_CP009571.1"/>
</dbReference>
<sequence>MANVTLTIGTRPFTVACRDGEEARLQQLGRMLHERWPTALRAAANIPGERAMLFVALMLADNLDEIQQRPPEGAAVSEPALARIADRLEALANALERDPG</sequence>
<dbReference type="SUPFAM" id="SSF102829">
    <property type="entry name" value="Cell division protein ZapA-like"/>
    <property type="match status" value="1"/>
</dbReference>
<evidence type="ECO:0000313" key="1">
    <source>
        <dbReference type="EMBL" id="AIT05892.1"/>
    </source>
</evidence>
<dbReference type="EMBL" id="CP009571">
    <property type="protein sequence ID" value="AIT05892.1"/>
    <property type="molecule type" value="Genomic_DNA"/>
</dbReference>
<dbReference type="HOGENOM" id="CLU_133828_0_1_5"/>
<name>A0A097EEA7_9SPHN</name>
<dbReference type="KEGG" id="stax:MC45_05125"/>
<dbReference type="Pfam" id="PF05164">
    <property type="entry name" value="ZapA"/>
    <property type="match status" value="1"/>
</dbReference>
<keyword evidence="2" id="KW-1185">Reference proteome</keyword>
<dbReference type="AlphaFoldDB" id="A0A097EEA7"/>
<dbReference type="Proteomes" id="UP000033200">
    <property type="component" value="Chromosome"/>
</dbReference>
<organism evidence="1 2">
    <name type="scientific">Sphingomonas taxi</name>
    <dbReference type="NCBI Taxonomy" id="1549858"/>
    <lineage>
        <taxon>Bacteria</taxon>
        <taxon>Pseudomonadati</taxon>
        <taxon>Pseudomonadota</taxon>
        <taxon>Alphaproteobacteria</taxon>
        <taxon>Sphingomonadales</taxon>
        <taxon>Sphingomonadaceae</taxon>
        <taxon>Sphingomonas</taxon>
    </lineage>
</organism>
<dbReference type="STRING" id="1549858.MC45_05125"/>
<evidence type="ECO:0008006" key="3">
    <source>
        <dbReference type="Google" id="ProtNLM"/>
    </source>
</evidence>
<reference evidence="1 2" key="1">
    <citation type="submission" date="2014-09" db="EMBL/GenBank/DDBJ databases">
        <title>Using Illumina technology Improving SMRT sequencing Genome Assembly by RASTools.</title>
        <authorList>
            <person name="Zhou Y."/>
            <person name="Ma T."/>
            <person name="Liu T."/>
        </authorList>
    </citation>
    <scope>NUCLEOTIDE SEQUENCE [LARGE SCALE GENOMIC DNA]</scope>
    <source>
        <strain evidence="1 2">ATCC 55669</strain>
    </source>
</reference>
<dbReference type="eggNOG" id="COG3027">
    <property type="taxonomic scope" value="Bacteria"/>
</dbReference>
<evidence type="ECO:0000313" key="2">
    <source>
        <dbReference type="Proteomes" id="UP000033200"/>
    </source>
</evidence>